<dbReference type="EMBL" id="OOEF01000046">
    <property type="protein sequence ID" value="SPK70376.1"/>
    <property type="molecule type" value="Genomic_DNA"/>
</dbReference>
<dbReference type="Proteomes" id="UP000255505">
    <property type="component" value="Unassembled WGS sequence"/>
</dbReference>
<accession>A0A375I6D8</accession>
<evidence type="ECO:0000313" key="2">
    <source>
        <dbReference type="Proteomes" id="UP000255505"/>
    </source>
</evidence>
<proteinExistence type="predicted"/>
<organism evidence="1 2">
    <name type="scientific">Cupriavidus taiwanensis</name>
    <dbReference type="NCBI Taxonomy" id="164546"/>
    <lineage>
        <taxon>Bacteria</taxon>
        <taxon>Pseudomonadati</taxon>
        <taxon>Pseudomonadota</taxon>
        <taxon>Betaproteobacteria</taxon>
        <taxon>Burkholderiales</taxon>
        <taxon>Burkholderiaceae</taxon>
        <taxon>Cupriavidus</taxon>
    </lineage>
</organism>
<protein>
    <submittedName>
        <fullName evidence="1">Uncharacterized protein</fullName>
    </submittedName>
</protein>
<sequence>MLGCPSLCSSNQIQSSAGICAGVRPLSGYERTVATLTLAGCFSARRAIPTHGVGRLKEVGLRPLQQAQTESPFT</sequence>
<reference evidence="1 2" key="1">
    <citation type="submission" date="2018-01" db="EMBL/GenBank/DDBJ databases">
        <authorList>
            <person name="Gaut B.S."/>
            <person name="Morton B.R."/>
            <person name="Clegg M.T."/>
            <person name="Duvall M.R."/>
        </authorList>
    </citation>
    <scope>NUCLEOTIDE SEQUENCE [LARGE SCALE GENOMIC DNA]</scope>
    <source>
        <strain evidence="1">Cupriavidus taiwanensis LMG 19425</strain>
    </source>
</reference>
<name>A0A375I6D8_9BURK</name>
<gene>
    <name evidence="1" type="ORF">CT19425_U500015</name>
</gene>
<evidence type="ECO:0000313" key="1">
    <source>
        <dbReference type="EMBL" id="SPK70376.1"/>
    </source>
</evidence>
<dbReference type="AlphaFoldDB" id="A0A375I6D8"/>